<organism evidence="3 4">
    <name type="scientific">Massilia norwichensis</name>
    <dbReference type="NCBI Taxonomy" id="1442366"/>
    <lineage>
        <taxon>Bacteria</taxon>
        <taxon>Pseudomonadati</taxon>
        <taxon>Pseudomonadota</taxon>
        <taxon>Betaproteobacteria</taxon>
        <taxon>Burkholderiales</taxon>
        <taxon>Oxalobacteraceae</taxon>
        <taxon>Telluria group</taxon>
        <taxon>Massilia</taxon>
    </lineage>
</organism>
<evidence type="ECO:0000256" key="2">
    <source>
        <dbReference type="ARBA" id="ARBA00023125"/>
    </source>
</evidence>
<name>A0ABT2A557_9BURK</name>
<accession>A0ABT2A557</accession>
<dbReference type="RefSeq" id="WP_258845089.1">
    <property type="nucleotide sequence ID" value="NZ_JANUGX010000008.1"/>
</dbReference>
<dbReference type="InterPro" id="IPR044946">
    <property type="entry name" value="Restrct_endonuc_typeI_TRD_sf"/>
</dbReference>
<proteinExistence type="predicted"/>
<evidence type="ECO:0000313" key="3">
    <source>
        <dbReference type="EMBL" id="MCS0589325.1"/>
    </source>
</evidence>
<dbReference type="Proteomes" id="UP001205560">
    <property type="component" value="Unassembled WGS sequence"/>
</dbReference>
<reference evidence="3 4" key="1">
    <citation type="submission" date="2022-08" db="EMBL/GenBank/DDBJ databases">
        <title>Reclassification of Massilia species as members of the genera Telluria, Duganella, Pseudoduganella, Mokoshia gen. nov. and Zemynaea gen. nov. using orthogonal and non-orthogonal genome-based approaches.</title>
        <authorList>
            <person name="Bowman J.P."/>
        </authorList>
    </citation>
    <scope>NUCLEOTIDE SEQUENCE [LARGE SCALE GENOMIC DNA]</scope>
    <source>
        <strain evidence="3 4">LMG 28164</strain>
    </source>
</reference>
<dbReference type="EMBL" id="JANUGX010000008">
    <property type="protein sequence ID" value="MCS0589325.1"/>
    <property type="molecule type" value="Genomic_DNA"/>
</dbReference>
<sequence>MPCNTSDRDIIPIESVRRGGGRPVCFKLNEICHPEFFKYLFEADYLHDQLGAMVNTGVRNNGLLNIRPDDFMNVKVPVPPIERQRYVAGILAAASEEIKLLQANLHALQTQKHALMVDLLTGKRRVHLSQPTAEPKAA</sequence>
<dbReference type="PANTHER" id="PTHR30408:SF12">
    <property type="entry name" value="TYPE I RESTRICTION ENZYME MJAVIII SPECIFICITY SUBUNIT"/>
    <property type="match status" value="1"/>
</dbReference>
<protein>
    <recommendedName>
        <fullName evidence="5">Type I restriction modification DNA specificity domain-containing protein</fullName>
    </recommendedName>
</protein>
<dbReference type="PANTHER" id="PTHR30408">
    <property type="entry name" value="TYPE-1 RESTRICTION ENZYME ECOKI SPECIFICITY PROTEIN"/>
    <property type="match status" value="1"/>
</dbReference>
<gene>
    <name evidence="3" type="ORF">NX782_08910</name>
</gene>
<dbReference type="InterPro" id="IPR052021">
    <property type="entry name" value="Type-I_RS_S_subunit"/>
</dbReference>
<evidence type="ECO:0000256" key="1">
    <source>
        <dbReference type="ARBA" id="ARBA00022747"/>
    </source>
</evidence>
<evidence type="ECO:0000313" key="4">
    <source>
        <dbReference type="Proteomes" id="UP001205560"/>
    </source>
</evidence>
<evidence type="ECO:0008006" key="5">
    <source>
        <dbReference type="Google" id="ProtNLM"/>
    </source>
</evidence>
<keyword evidence="4" id="KW-1185">Reference proteome</keyword>
<dbReference type="Gene3D" id="3.90.220.20">
    <property type="entry name" value="DNA methylase specificity domains"/>
    <property type="match status" value="1"/>
</dbReference>
<comment type="caution">
    <text evidence="3">The sequence shown here is derived from an EMBL/GenBank/DDBJ whole genome shotgun (WGS) entry which is preliminary data.</text>
</comment>
<dbReference type="Gene3D" id="1.10.287.1120">
    <property type="entry name" value="Bipartite methylase S protein"/>
    <property type="match status" value="1"/>
</dbReference>
<keyword evidence="2" id="KW-0238">DNA-binding</keyword>
<keyword evidence="1" id="KW-0680">Restriction system</keyword>
<dbReference type="SUPFAM" id="SSF116734">
    <property type="entry name" value="DNA methylase specificity domain"/>
    <property type="match status" value="1"/>
</dbReference>